<proteinExistence type="predicted"/>
<dbReference type="InterPro" id="IPR029018">
    <property type="entry name" value="Hex-like_dom2"/>
</dbReference>
<dbReference type="KEGG" id="ark:D6B99_08685"/>
<name>A0A386HQA9_9BACT</name>
<dbReference type="GO" id="GO:0005975">
    <property type="term" value="P:carbohydrate metabolic process"/>
    <property type="evidence" value="ECO:0007669"/>
    <property type="project" value="UniProtKB-ARBA"/>
</dbReference>
<keyword evidence="3" id="KW-1185">Reference proteome</keyword>
<accession>A0A386HQA9</accession>
<dbReference type="OrthoDB" id="99887at2"/>
<dbReference type="Proteomes" id="UP000266118">
    <property type="component" value="Chromosome"/>
</dbReference>
<gene>
    <name evidence="2" type="ORF">D6B99_08685</name>
</gene>
<protein>
    <recommendedName>
        <fullName evidence="4">Beta-hexosaminidase bacterial type N-terminal domain-containing protein</fullName>
    </recommendedName>
</protein>
<organism evidence="2 3">
    <name type="scientific">Arachidicoccus soli</name>
    <dbReference type="NCBI Taxonomy" id="2341117"/>
    <lineage>
        <taxon>Bacteria</taxon>
        <taxon>Pseudomonadati</taxon>
        <taxon>Bacteroidota</taxon>
        <taxon>Chitinophagia</taxon>
        <taxon>Chitinophagales</taxon>
        <taxon>Chitinophagaceae</taxon>
        <taxon>Arachidicoccus</taxon>
    </lineage>
</organism>
<sequence length="925" mass="105195">MRRIIIVLLVSGLSSICISSFGHSIEKKLTPKYFLVENIYASSRVQYGVGRLADALRNKGIAIEIIKASSLKKIPSENTIFISQSDKAVFSFAEKLLDIHPEIDSAKESFHLLSSDRNNYVITGADSSGVLYGCLEMVDRLNKQGALPITIDFADKPQMVLRGACIGLQKTTLLPGRGTYEYPITPQNFPWFYNKKLWIKYLNMLVENRMNTLYLWSGHPFASLVRLKKYPYAVEVDSATFIKNQEMYKFLTREADKRGIWVIQAFYNIIVSKPFAEKNHIKTQDRNRPIIPLIADYTRRSIAAFVEQYPNVGLLVTLGEAMQGTGPDDVNWFSKTIIPGVKDGLKALGKKQEPPIILRAHDTYAPDDLKAAKKVYSNLFTMAKYNGEALTTYTPRGSWAALHKELSEISPVLVENVHIMANLEPFRYGADDFIQKCVQAMHKIDGANGLHLYPQASYWDWPHAADNTDPRLLEMDRDWIWYAEWSRYAWNCDRNRKAEINYWAKRLSEKYGCSLDAGKNILIAYEQSGEIAPKLLRRYGITDGNRQTLTLGMFMSELIHPTKYGLFTLLYDSESPVGEMLTQYAKKEWYHQPHIGETPTMIAKEVVENGRNAVNAINAAAQFVHKDNAEFNRLKNDMYCYNMLANFYSQKAKAALCVLRYKYSNKLSDLEDALPYLDSSVQYFSQLAQLTKNTYLYANSMQTSQRKIPITGKDGKNKTWVELLPYYQKELNSFKRNLLALRAHKNKIASNGNVKPLENATVEFLNKDTKTFILHKEESAFLDTTVMFKDLAPNLYGLKGWKYNRNTQIEKGTTLSFKNDQPVQLLVGYFVNKSKTYLPEPELEIDASANNYGQAETKIANAILIPGFPPVNIHSFTFAPGMHNFDLGKGICLILGFISGDKKLNAFDAALGTNGEDRDLDWLFQ</sequence>
<evidence type="ECO:0000256" key="1">
    <source>
        <dbReference type="ARBA" id="ARBA00022801"/>
    </source>
</evidence>
<dbReference type="GO" id="GO:0016787">
    <property type="term" value="F:hydrolase activity"/>
    <property type="evidence" value="ECO:0007669"/>
    <property type="project" value="UniProtKB-KW"/>
</dbReference>
<evidence type="ECO:0008006" key="4">
    <source>
        <dbReference type="Google" id="ProtNLM"/>
    </source>
</evidence>
<dbReference type="Gene3D" id="3.30.379.10">
    <property type="entry name" value="Chitobiase/beta-hexosaminidase domain 2-like"/>
    <property type="match status" value="1"/>
</dbReference>
<dbReference type="RefSeq" id="WP_119987070.1">
    <property type="nucleotide sequence ID" value="NZ_CP032489.1"/>
</dbReference>
<reference evidence="2 3" key="1">
    <citation type="submission" date="2018-09" db="EMBL/GenBank/DDBJ databases">
        <title>Arachidicoccus sp. nov., a bacterium isolated from soil.</title>
        <authorList>
            <person name="Weon H.-Y."/>
            <person name="Kwon S.-W."/>
            <person name="Lee S.A."/>
        </authorList>
    </citation>
    <scope>NUCLEOTIDE SEQUENCE [LARGE SCALE GENOMIC DNA]</scope>
    <source>
        <strain evidence="2 3">KIS59-12</strain>
    </source>
</reference>
<dbReference type="EMBL" id="CP032489">
    <property type="protein sequence ID" value="AYD47670.1"/>
    <property type="molecule type" value="Genomic_DNA"/>
</dbReference>
<dbReference type="AlphaFoldDB" id="A0A386HQA9"/>
<evidence type="ECO:0000313" key="2">
    <source>
        <dbReference type="EMBL" id="AYD47670.1"/>
    </source>
</evidence>
<keyword evidence="1" id="KW-0378">Hydrolase</keyword>
<evidence type="ECO:0000313" key="3">
    <source>
        <dbReference type="Proteomes" id="UP000266118"/>
    </source>
</evidence>